<keyword evidence="2" id="KW-1185">Reference proteome</keyword>
<proteinExistence type="predicted"/>
<dbReference type="AlphaFoldDB" id="A0A6I6EA30"/>
<gene>
    <name evidence="1" type="ORF">D7D94_12915</name>
</gene>
<dbReference type="EMBL" id="CP032550">
    <property type="protein sequence ID" value="QGU28471.1"/>
    <property type="molecule type" value="Genomic_DNA"/>
</dbReference>
<sequence length="203" mass="22782">MFEHLTSRERSAINLALQVTRHQKASPTDLRDTSAWVGEFREIGFFSAVIGAFADLDGEPTMLGMVDFSESRPRVSVRLFRVCDPGREASMFWSANVGDLVDCFAKGGSSALVKHPNARLFSAVVPAERVLAVINGWEWIIDPSWLVVFDHGPVATLPNMGVTVQELPDSPERRHYMEQGFGHLTARRKPQRSLWFKTEEPAR</sequence>
<organism evidence="1 2">
    <name type="scientific">Microbacterium oryzae</name>
    <dbReference type="NCBI Taxonomy" id="743009"/>
    <lineage>
        <taxon>Bacteria</taxon>
        <taxon>Bacillati</taxon>
        <taxon>Actinomycetota</taxon>
        <taxon>Actinomycetes</taxon>
        <taxon>Micrococcales</taxon>
        <taxon>Microbacteriaceae</taxon>
        <taxon>Microbacterium</taxon>
    </lineage>
</organism>
<evidence type="ECO:0000313" key="2">
    <source>
        <dbReference type="Proteomes" id="UP000422989"/>
    </source>
</evidence>
<evidence type="ECO:0000313" key="1">
    <source>
        <dbReference type="EMBL" id="QGU28471.1"/>
    </source>
</evidence>
<dbReference type="RefSeq" id="WP_156243015.1">
    <property type="nucleotide sequence ID" value="NZ_BAAAZL010000003.1"/>
</dbReference>
<dbReference type="KEGG" id="moj:D7D94_12915"/>
<accession>A0A6I6EA30</accession>
<dbReference type="Proteomes" id="UP000422989">
    <property type="component" value="Chromosome"/>
</dbReference>
<protein>
    <submittedName>
        <fullName evidence="1">Uncharacterized protein</fullName>
    </submittedName>
</protein>
<name>A0A6I6EA30_9MICO</name>
<reference evidence="1 2" key="1">
    <citation type="submission" date="2018-09" db="EMBL/GenBank/DDBJ databases">
        <title>Whole genome sequencing of Microbacterium oryzae strain MB-10T.</title>
        <authorList>
            <person name="Das S.K."/>
        </authorList>
    </citation>
    <scope>NUCLEOTIDE SEQUENCE [LARGE SCALE GENOMIC DNA]</scope>
    <source>
        <strain evidence="1 2">MB-10</strain>
    </source>
</reference>